<dbReference type="Gene3D" id="2.30.40.10">
    <property type="entry name" value="Urease, subunit C, domain 1"/>
    <property type="match status" value="1"/>
</dbReference>
<evidence type="ECO:0000313" key="2">
    <source>
        <dbReference type="EMBL" id="MFC6039325.1"/>
    </source>
</evidence>
<gene>
    <name evidence="2" type="ORF">ACFPYN_07810</name>
</gene>
<dbReference type="Pfam" id="PF07969">
    <property type="entry name" value="Amidohydro_3"/>
    <property type="match status" value="1"/>
</dbReference>
<evidence type="ECO:0000259" key="1">
    <source>
        <dbReference type="Pfam" id="PF07969"/>
    </source>
</evidence>
<dbReference type="Proteomes" id="UP001596170">
    <property type="component" value="Unassembled WGS sequence"/>
</dbReference>
<protein>
    <submittedName>
        <fullName evidence="2">Amidohydrolase family protein</fullName>
    </submittedName>
</protein>
<dbReference type="InterPro" id="IPR011059">
    <property type="entry name" value="Metal-dep_hydrolase_composite"/>
</dbReference>
<dbReference type="InterPro" id="IPR013108">
    <property type="entry name" value="Amidohydro_3"/>
</dbReference>
<sequence>MKQTSIDLDGKTLLPGFIDAHLHLTISGTNLLGVSCIAPHTRKNLFI</sequence>
<keyword evidence="3" id="KW-1185">Reference proteome</keyword>
<comment type="caution">
    <text evidence="2">The sequence shown here is derived from an EMBL/GenBank/DDBJ whole genome shotgun (WGS) entry which is preliminary data.</text>
</comment>
<organism evidence="2 3">
    <name type="scientific">Paenisporosarcina macmurdoensis</name>
    <dbReference type="NCBI Taxonomy" id="212659"/>
    <lineage>
        <taxon>Bacteria</taxon>
        <taxon>Bacillati</taxon>
        <taxon>Bacillota</taxon>
        <taxon>Bacilli</taxon>
        <taxon>Bacillales</taxon>
        <taxon>Caryophanaceae</taxon>
        <taxon>Paenisporosarcina</taxon>
    </lineage>
</organism>
<proteinExistence type="predicted"/>
<accession>A0ABW1L5T3</accession>
<dbReference type="RefSeq" id="WP_377733634.1">
    <property type="nucleotide sequence ID" value="NZ_JBHSRI010000009.1"/>
</dbReference>
<dbReference type="SUPFAM" id="SSF51338">
    <property type="entry name" value="Composite domain of metallo-dependent hydrolases"/>
    <property type="match status" value="1"/>
</dbReference>
<evidence type="ECO:0000313" key="3">
    <source>
        <dbReference type="Proteomes" id="UP001596170"/>
    </source>
</evidence>
<reference evidence="3" key="1">
    <citation type="journal article" date="2019" name="Int. J. Syst. Evol. Microbiol.">
        <title>The Global Catalogue of Microorganisms (GCM) 10K type strain sequencing project: providing services to taxonomists for standard genome sequencing and annotation.</title>
        <authorList>
            <consortium name="The Broad Institute Genomics Platform"/>
            <consortium name="The Broad Institute Genome Sequencing Center for Infectious Disease"/>
            <person name="Wu L."/>
            <person name="Ma J."/>
        </authorList>
    </citation>
    <scope>NUCLEOTIDE SEQUENCE [LARGE SCALE GENOMIC DNA]</scope>
    <source>
        <strain evidence="3">CCUG 54527</strain>
    </source>
</reference>
<dbReference type="EMBL" id="JBHSRI010000009">
    <property type="protein sequence ID" value="MFC6039325.1"/>
    <property type="molecule type" value="Genomic_DNA"/>
</dbReference>
<name>A0ABW1L5T3_9BACL</name>
<feature type="domain" description="Amidohydrolase 3" evidence="1">
    <location>
        <begin position="6"/>
        <end position="35"/>
    </location>
</feature>
<dbReference type="Gene3D" id="3.20.20.140">
    <property type="entry name" value="Metal-dependent hydrolases"/>
    <property type="match status" value="1"/>
</dbReference>